<gene>
    <name evidence="1" type="ORF">MML48_1g06090</name>
</gene>
<dbReference type="EMBL" id="CM043015">
    <property type="protein sequence ID" value="KAI4469560.1"/>
    <property type="molecule type" value="Genomic_DNA"/>
</dbReference>
<proteinExistence type="predicted"/>
<comment type="caution">
    <text evidence="1">The sequence shown here is derived from an EMBL/GenBank/DDBJ whole genome shotgun (WGS) entry which is preliminary data.</text>
</comment>
<name>A0ACB9TRX1_HOLOL</name>
<reference evidence="1" key="1">
    <citation type="submission" date="2022-04" db="EMBL/GenBank/DDBJ databases">
        <title>Chromosome-scale genome assembly of Holotrichia oblita Faldermann.</title>
        <authorList>
            <person name="Rongchong L."/>
        </authorList>
    </citation>
    <scope>NUCLEOTIDE SEQUENCE</scope>
    <source>
        <strain evidence="1">81SQS9</strain>
    </source>
</reference>
<accession>A0ACB9TRX1</accession>
<organism evidence="1 2">
    <name type="scientific">Holotrichia oblita</name>
    <name type="common">Chafer beetle</name>
    <dbReference type="NCBI Taxonomy" id="644536"/>
    <lineage>
        <taxon>Eukaryota</taxon>
        <taxon>Metazoa</taxon>
        <taxon>Ecdysozoa</taxon>
        <taxon>Arthropoda</taxon>
        <taxon>Hexapoda</taxon>
        <taxon>Insecta</taxon>
        <taxon>Pterygota</taxon>
        <taxon>Neoptera</taxon>
        <taxon>Endopterygota</taxon>
        <taxon>Coleoptera</taxon>
        <taxon>Polyphaga</taxon>
        <taxon>Scarabaeiformia</taxon>
        <taxon>Scarabaeidae</taxon>
        <taxon>Melolonthinae</taxon>
        <taxon>Holotrichia</taxon>
    </lineage>
</organism>
<sequence>MSRKSRMTKSQKEIIVNFLEHNDSMIKNIKHTPAELNVLNKKWEELVTLLNSTDDAKKNAKEWKEAINEFKTNVRRKARAITYDHQGTGGGPAKAKPLNNLEERMLSLLSKIVILGAPDIPEAGIATAGPSSAPINVVVDAPLNVVADTTLEDYIILNQEPELQTNVENRENVTKVQHPPKRRKGKPLGLDDLTKVHENCMEILAESNNNIAGSLSQLAKAMQKQKRRQSSVLSFTF</sequence>
<keyword evidence="2" id="KW-1185">Reference proteome</keyword>
<evidence type="ECO:0000313" key="2">
    <source>
        <dbReference type="Proteomes" id="UP001056778"/>
    </source>
</evidence>
<evidence type="ECO:0000313" key="1">
    <source>
        <dbReference type="EMBL" id="KAI4469560.1"/>
    </source>
</evidence>
<dbReference type="Proteomes" id="UP001056778">
    <property type="component" value="Chromosome 1"/>
</dbReference>
<protein>
    <submittedName>
        <fullName evidence="1">Myb/sant-like dna-binding domain</fullName>
    </submittedName>
</protein>